<evidence type="ECO:0000313" key="3">
    <source>
        <dbReference type="EMBL" id="MST67742.1"/>
    </source>
</evidence>
<evidence type="ECO:0000256" key="1">
    <source>
        <dbReference type="SAM" id="MobiDB-lite"/>
    </source>
</evidence>
<reference evidence="3 4" key="1">
    <citation type="submission" date="2019-08" db="EMBL/GenBank/DDBJ databases">
        <title>In-depth cultivation of the pig gut microbiome towards novel bacterial diversity and tailored functional studies.</title>
        <authorList>
            <person name="Wylensek D."/>
            <person name="Hitch T.C.A."/>
            <person name="Clavel T."/>
        </authorList>
    </citation>
    <scope>NUCLEOTIDE SEQUENCE [LARGE SCALE GENOMIC DNA]</scope>
    <source>
        <strain evidence="3 4">BSM-380-WT-5A</strain>
    </source>
</reference>
<dbReference type="PANTHER" id="PTHR35271">
    <property type="entry name" value="ABC TRANSPORTER, SUBSTRATE-BINDING LIPOPROTEIN-RELATED"/>
    <property type="match status" value="1"/>
</dbReference>
<organism evidence="3 4">
    <name type="scientific">Oliverpabstia intestinalis</name>
    <dbReference type="NCBI Taxonomy" id="2606633"/>
    <lineage>
        <taxon>Bacteria</taxon>
        <taxon>Bacillati</taxon>
        <taxon>Bacillota</taxon>
        <taxon>Clostridia</taxon>
        <taxon>Lachnospirales</taxon>
        <taxon>Lachnospiraceae</taxon>
        <taxon>Oliverpabstia</taxon>
    </lineage>
</organism>
<protein>
    <submittedName>
        <fullName evidence="3">ABC transporter substrate-binding protein</fullName>
    </submittedName>
</protein>
<dbReference type="EMBL" id="VUMS01000039">
    <property type="protein sequence ID" value="MST67742.1"/>
    <property type="molecule type" value="Genomic_DNA"/>
</dbReference>
<comment type="caution">
    <text evidence="3">The sequence shown here is derived from an EMBL/GenBank/DDBJ whole genome shotgun (WGS) entry which is preliminary data.</text>
</comment>
<dbReference type="CDD" id="cd06325">
    <property type="entry name" value="PBP1_ABC_unchar_transporter"/>
    <property type="match status" value="1"/>
</dbReference>
<dbReference type="RefSeq" id="WP_154433089.1">
    <property type="nucleotide sequence ID" value="NZ_JBQHQP010000005.1"/>
</dbReference>
<keyword evidence="2" id="KW-0732">Signal</keyword>
<dbReference type="PROSITE" id="PS51257">
    <property type="entry name" value="PROKAR_LIPOPROTEIN"/>
    <property type="match status" value="1"/>
</dbReference>
<accession>A0A7X2P588</accession>
<evidence type="ECO:0000256" key="2">
    <source>
        <dbReference type="SAM" id="SignalP"/>
    </source>
</evidence>
<dbReference type="InterPro" id="IPR007487">
    <property type="entry name" value="ABC_transpt-TYRBP-like"/>
</dbReference>
<name>A0A7X2P588_9FIRM</name>
<keyword evidence="4" id="KW-1185">Reference proteome</keyword>
<feature type="signal peptide" evidence="2">
    <location>
        <begin position="1"/>
        <end position="19"/>
    </location>
</feature>
<dbReference type="Proteomes" id="UP000440513">
    <property type="component" value="Unassembled WGS sequence"/>
</dbReference>
<sequence>MKKKVLAVILGAVMVASMAGCGGSDTKTTDTAATETTDSTDDAENTETAEATDGESYTIGISQFAEHGSLDNCREGFLEGLKEEGIEEGKNLTVKVNNADADMGTASQIAQRFVTDNMDLICAIATPSAQAAYNAAMEKGIPVVYTAVTNPVEAELATDDKMPVGAVTGTSDQLPVEAQLKMIREILPDAKTIGILYTTSEANSVYSISQYEELADQYGFTLETAGITSSSEISLATADLLTKVDCLTNLTDNTVVSSLPAILDQANEKGIPVFGSEIEQVKIGCLAAEGIDYVSLGKDTGKMAAKILKGEVKAEDMEYQLLTESNLYVNEKVAENLGITVPDSMNDRAVETFSEISEG</sequence>
<dbReference type="SUPFAM" id="SSF53822">
    <property type="entry name" value="Periplasmic binding protein-like I"/>
    <property type="match status" value="1"/>
</dbReference>
<feature type="compositionally biased region" description="Low complexity" evidence="1">
    <location>
        <begin position="25"/>
        <end position="37"/>
    </location>
</feature>
<dbReference type="Pfam" id="PF04392">
    <property type="entry name" value="ABC_sub_bind"/>
    <property type="match status" value="1"/>
</dbReference>
<proteinExistence type="predicted"/>
<dbReference type="AlphaFoldDB" id="A0A7X2P588"/>
<gene>
    <name evidence="3" type="ORF">FYJ57_13740</name>
</gene>
<feature type="region of interest" description="Disordered" evidence="1">
    <location>
        <begin position="22"/>
        <end position="52"/>
    </location>
</feature>
<dbReference type="InterPro" id="IPR028082">
    <property type="entry name" value="Peripla_BP_I"/>
</dbReference>
<dbReference type="PANTHER" id="PTHR35271:SF1">
    <property type="entry name" value="ABC TRANSPORTER, SUBSTRATE-BINDING LIPOPROTEIN"/>
    <property type="match status" value="1"/>
</dbReference>
<feature type="chain" id="PRO_5039325246" evidence="2">
    <location>
        <begin position="20"/>
        <end position="359"/>
    </location>
</feature>
<dbReference type="Gene3D" id="3.40.50.2300">
    <property type="match status" value="2"/>
</dbReference>
<evidence type="ECO:0000313" key="4">
    <source>
        <dbReference type="Proteomes" id="UP000440513"/>
    </source>
</evidence>
<feature type="compositionally biased region" description="Acidic residues" evidence="1">
    <location>
        <begin position="38"/>
        <end position="52"/>
    </location>
</feature>